<name>A0AAU7CGF9_9BACT</name>
<dbReference type="Pfam" id="PF05532">
    <property type="entry name" value="CsbD"/>
    <property type="match status" value="1"/>
</dbReference>
<keyword evidence="2" id="KW-0472">Membrane</keyword>
<feature type="transmembrane region" description="Helical" evidence="2">
    <location>
        <begin position="119"/>
        <end position="137"/>
    </location>
</feature>
<proteinExistence type="inferred from homology"/>
<organism evidence="4">
    <name type="scientific">Singulisphaera sp. Ch08</name>
    <dbReference type="NCBI Taxonomy" id="3120278"/>
    <lineage>
        <taxon>Bacteria</taxon>
        <taxon>Pseudomonadati</taxon>
        <taxon>Planctomycetota</taxon>
        <taxon>Planctomycetia</taxon>
        <taxon>Isosphaerales</taxon>
        <taxon>Isosphaeraceae</taxon>
        <taxon>Singulisphaera</taxon>
    </lineage>
</organism>
<gene>
    <name evidence="4" type="ORF">V5E97_00550</name>
</gene>
<dbReference type="InterPro" id="IPR036629">
    <property type="entry name" value="YjbJ_sf"/>
</dbReference>
<evidence type="ECO:0000256" key="1">
    <source>
        <dbReference type="ARBA" id="ARBA00009129"/>
    </source>
</evidence>
<evidence type="ECO:0000256" key="2">
    <source>
        <dbReference type="SAM" id="Phobius"/>
    </source>
</evidence>
<keyword evidence="2" id="KW-0812">Transmembrane</keyword>
<keyword evidence="2" id="KW-1133">Transmembrane helix</keyword>
<dbReference type="PANTHER" id="PTHR34977">
    <property type="entry name" value="UPF0337 PROTEIN YJBJ"/>
    <property type="match status" value="1"/>
</dbReference>
<dbReference type="EMBL" id="CP155447">
    <property type="protein sequence ID" value="XBH04538.1"/>
    <property type="molecule type" value="Genomic_DNA"/>
</dbReference>
<evidence type="ECO:0000313" key="4">
    <source>
        <dbReference type="EMBL" id="XBH04538.1"/>
    </source>
</evidence>
<dbReference type="AlphaFoldDB" id="A0AAU7CGF9"/>
<dbReference type="Gene3D" id="1.10.1470.10">
    <property type="entry name" value="YjbJ"/>
    <property type="match status" value="1"/>
</dbReference>
<accession>A0AAU7CGF9</accession>
<comment type="similarity">
    <text evidence="1">Belongs to the UPF0337 (CsbD) family.</text>
</comment>
<dbReference type="RefSeq" id="WP_406697309.1">
    <property type="nucleotide sequence ID" value="NZ_CP155447.1"/>
</dbReference>
<dbReference type="SUPFAM" id="SSF69047">
    <property type="entry name" value="Hypothetical protein YjbJ"/>
    <property type="match status" value="1"/>
</dbReference>
<dbReference type="InterPro" id="IPR008462">
    <property type="entry name" value="CsbD"/>
</dbReference>
<sequence>MAINAQELQGQWNKLRGHVKEKWGQLTDDDLQIQGGNIDQLVGRIQQKTGEGRESIERYLTELTSRGASAVSQATESVSQYAQQAGGRLREHYGEFADVARERLDSVQDHVRHNPTQSVATAFGVGLVAGLIVGLALRSR</sequence>
<feature type="domain" description="CsbD-like" evidence="3">
    <location>
        <begin position="7"/>
        <end position="57"/>
    </location>
</feature>
<protein>
    <submittedName>
        <fullName evidence="4">CsbD family protein</fullName>
    </submittedName>
</protein>
<evidence type="ECO:0000259" key="3">
    <source>
        <dbReference type="Pfam" id="PF05532"/>
    </source>
</evidence>
<reference evidence="4" key="1">
    <citation type="submission" date="2024-05" db="EMBL/GenBank/DDBJ databases">
        <title>Planctomycetes of the genus Singulisphaera possess chitinolytic capabilities.</title>
        <authorList>
            <person name="Ivanova A."/>
        </authorList>
    </citation>
    <scope>NUCLEOTIDE SEQUENCE</scope>
    <source>
        <strain evidence="4">Ch08T</strain>
    </source>
</reference>
<dbReference type="PANTHER" id="PTHR34977:SF1">
    <property type="entry name" value="UPF0337 PROTEIN YJBJ"/>
    <property type="match status" value="1"/>
</dbReference>
<dbReference type="InterPro" id="IPR050423">
    <property type="entry name" value="UPF0337_stress_rsp"/>
</dbReference>